<dbReference type="AlphaFoldDB" id="A0A7J6QSY9"/>
<comment type="caution">
    <text evidence="1">The sequence shown here is derived from an EMBL/GenBank/DDBJ whole genome shotgun (WGS) entry which is preliminary data.</text>
</comment>
<evidence type="ECO:0000313" key="1">
    <source>
        <dbReference type="EMBL" id="KAF4711595.1"/>
    </source>
</evidence>
<name>A0A7J6QSY9_PEROL</name>
<reference evidence="1 2" key="1">
    <citation type="submission" date="2020-04" db="EMBL/GenBank/DDBJ databases">
        <title>Perkinsus olseni comparative genomics.</title>
        <authorList>
            <person name="Bogema D.R."/>
        </authorList>
    </citation>
    <scope>NUCLEOTIDE SEQUENCE [LARGE SCALE GENOMIC DNA]</scope>
    <source>
        <strain evidence="1">ATCC PRA-205</strain>
    </source>
</reference>
<sequence>MESRRENPSRPSTLSRTFAPILVDRCMHAPPEGGEGSPQETLMRAAAELMTDWISKQGDDGVDDPLRDCTIHCLLNSFLLRGPNHLPCLKLLEALFSVESVTDTVDLSAAIARDLRVLLDTRVHTELRLGRFAHMVIALTSSSSGGAVLVRRLADLGVHSTLQQMPLLEARAKEEAEWARDEVEIALEALRGGRVVPEEEHLL</sequence>
<dbReference type="EMBL" id="JABANM010027262">
    <property type="protein sequence ID" value="KAF4711595.1"/>
    <property type="molecule type" value="Genomic_DNA"/>
</dbReference>
<gene>
    <name evidence="1" type="ORF">FOZ62_012289</name>
</gene>
<protein>
    <submittedName>
        <fullName evidence="1">Uncharacterized protein</fullName>
    </submittedName>
</protein>
<organism evidence="1 2">
    <name type="scientific">Perkinsus olseni</name>
    <name type="common">Perkinsus atlanticus</name>
    <dbReference type="NCBI Taxonomy" id="32597"/>
    <lineage>
        <taxon>Eukaryota</taxon>
        <taxon>Sar</taxon>
        <taxon>Alveolata</taxon>
        <taxon>Perkinsozoa</taxon>
        <taxon>Perkinsea</taxon>
        <taxon>Perkinsida</taxon>
        <taxon>Perkinsidae</taxon>
        <taxon>Perkinsus</taxon>
    </lineage>
</organism>
<evidence type="ECO:0000313" key="2">
    <source>
        <dbReference type="Proteomes" id="UP000574390"/>
    </source>
</evidence>
<accession>A0A7J6QSY9</accession>
<proteinExistence type="predicted"/>
<dbReference type="Proteomes" id="UP000574390">
    <property type="component" value="Unassembled WGS sequence"/>
</dbReference>